<feature type="binding site" evidence="6">
    <location>
        <position position="84"/>
    </location>
    <ligand>
        <name>S-adenosyl-L-methionine</name>
        <dbReference type="ChEBI" id="CHEBI:59789"/>
    </ligand>
</feature>
<reference evidence="7 8" key="1">
    <citation type="submission" date="2022-09" db="EMBL/GenBank/DDBJ databases">
        <authorList>
            <person name="Han X.L."/>
            <person name="Wang Q."/>
            <person name="Lu T."/>
        </authorList>
    </citation>
    <scope>NUCLEOTIDE SEQUENCE [LARGE SCALE GENOMIC DNA]</scope>
    <source>
        <strain evidence="7 8">WQ 127069</strain>
    </source>
</reference>
<comment type="caution">
    <text evidence="6">Lacks conserved residue(s) required for the propagation of feature annotation.</text>
</comment>
<dbReference type="SUPFAM" id="SSF53335">
    <property type="entry name" value="S-adenosyl-L-methionine-dependent methyltransferases"/>
    <property type="match status" value="1"/>
</dbReference>
<dbReference type="EC" id="2.1.1.-" evidence="6"/>
<organism evidence="7 8">
    <name type="scientific">Paenibacillus baimaensis</name>
    <dbReference type="NCBI Taxonomy" id="2982185"/>
    <lineage>
        <taxon>Bacteria</taxon>
        <taxon>Bacillati</taxon>
        <taxon>Bacillota</taxon>
        <taxon>Bacilli</taxon>
        <taxon>Bacillales</taxon>
        <taxon>Paenibacillaceae</taxon>
        <taxon>Paenibacillus</taxon>
    </lineage>
</organism>
<dbReference type="Gene3D" id="3.40.50.150">
    <property type="entry name" value="Vaccinia Virus protein VP39"/>
    <property type="match status" value="1"/>
</dbReference>
<dbReference type="HAMAP" id="MF_00074">
    <property type="entry name" value="16SrRNA_methyltr_G"/>
    <property type="match status" value="1"/>
</dbReference>
<dbReference type="InterPro" id="IPR029063">
    <property type="entry name" value="SAM-dependent_MTases_sf"/>
</dbReference>
<comment type="subcellular location">
    <subcellularLocation>
        <location evidence="6">Cytoplasm</location>
    </subcellularLocation>
</comment>
<dbReference type="GO" id="GO:0008168">
    <property type="term" value="F:methyltransferase activity"/>
    <property type="evidence" value="ECO:0007669"/>
    <property type="project" value="UniProtKB-KW"/>
</dbReference>
<dbReference type="PANTHER" id="PTHR31760:SF0">
    <property type="entry name" value="S-ADENOSYL-L-METHIONINE-DEPENDENT METHYLTRANSFERASES SUPERFAMILY PROTEIN"/>
    <property type="match status" value="1"/>
</dbReference>
<keyword evidence="8" id="KW-1185">Reference proteome</keyword>
<keyword evidence="2 6" id="KW-0698">rRNA processing</keyword>
<evidence type="ECO:0000256" key="4">
    <source>
        <dbReference type="ARBA" id="ARBA00022679"/>
    </source>
</evidence>
<keyword evidence="1 6" id="KW-0963">Cytoplasm</keyword>
<dbReference type="NCBIfam" id="TIGR00138">
    <property type="entry name" value="rsmG_gidB"/>
    <property type="match status" value="1"/>
</dbReference>
<evidence type="ECO:0000256" key="2">
    <source>
        <dbReference type="ARBA" id="ARBA00022552"/>
    </source>
</evidence>
<proteinExistence type="inferred from homology"/>
<comment type="function">
    <text evidence="6">Specifically methylates the N7 position of guanine in position 535 of 16S rRNA.</text>
</comment>
<evidence type="ECO:0000256" key="3">
    <source>
        <dbReference type="ARBA" id="ARBA00022603"/>
    </source>
</evidence>
<dbReference type="PANTHER" id="PTHR31760">
    <property type="entry name" value="S-ADENOSYL-L-METHIONINE-DEPENDENT METHYLTRANSFERASES SUPERFAMILY PROTEIN"/>
    <property type="match status" value="1"/>
</dbReference>
<sequence>MDLIQTRFREQLAMKNIELSEHQLSQFETYFHELVTWNEKMNLTGITDREEVYVKHFYDSLSVSFFVSMRDVMQMSDIGSGAGFPSIPLKIMFPHMKVTIVDSLNKRIQFLNHLTAALGLSDVSCVHGRAEDIARLPEHRDRYDLVTARAVAKLAGLNELCLPFVKVNGTFVAMKGSDFQQELDDSSYSLNELRGKYIYTRSLELPDAEHSSRNLLFIRKFAPTPKSYPRKAGTPLKTPLIK</sequence>
<dbReference type="Proteomes" id="UP001652445">
    <property type="component" value="Unassembled WGS sequence"/>
</dbReference>
<keyword evidence="4 6" id="KW-0808">Transferase</keyword>
<dbReference type="Pfam" id="PF02527">
    <property type="entry name" value="GidB"/>
    <property type="match status" value="1"/>
</dbReference>
<feature type="binding site" evidence="6">
    <location>
        <position position="149"/>
    </location>
    <ligand>
        <name>S-adenosyl-L-methionine</name>
        <dbReference type="ChEBI" id="CHEBI:59789"/>
    </ligand>
</feature>
<keyword evidence="3 6" id="KW-0489">Methyltransferase</keyword>
<keyword evidence="5 6" id="KW-0949">S-adenosyl-L-methionine</keyword>
<evidence type="ECO:0000313" key="8">
    <source>
        <dbReference type="Proteomes" id="UP001652445"/>
    </source>
</evidence>
<comment type="similarity">
    <text evidence="6">Belongs to the methyltransferase superfamily. RNA methyltransferase RsmG family.</text>
</comment>
<evidence type="ECO:0000256" key="1">
    <source>
        <dbReference type="ARBA" id="ARBA00022490"/>
    </source>
</evidence>
<protein>
    <recommendedName>
        <fullName evidence="6">Ribosomal RNA small subunit methyltransferase G</fullName>
        <ecNumber evidence="6">2.1.1.-</ecNumber>
    </recommendedName>
    <alternativeName>
        <fullName evidence="6">16S rRNA 7-methylguanosine methyltransferase</fullName>
        <shortName evidence="6">16S rRNA m7G methyltransferase</shortName>
    </alternativeName>
</protein>
<gene>
    <name evidence="6 7" type="primary">rsmG</name>
    <name evidence="7" type="ORF">OB236_07080</name>
</gene>
<accession>A0ABT2UCJ1</accession>
<feature type="binding site" evidence="6">
    <location>
        <begin position="130"/>
        <end position="131"/>
    </location>
    <ligand>
        <name>S-adenosyl-L-methionine</name>
        <dbReference type="ChEBI" id="CHEBI:59789"/>
    </ligand>
</feature>
<dbReference type="InterPro" id="IPR003682">
    <property type="entry name" value="rRNA_ssu_MeTfrase_G"/>
</dbReference>
<feature type="binding site" evidence="6">
    <location>
        <position position="79"/>
    </location>
    <ligand>
        <name>S-adenosyl-L-methionine</name>
        <dbReference type="ChEBI" id="CHEBI:59789"/>
    </ligand>
</feature>
<evidence type="ECO:0000256" key="5">
    <source>
        <dbReference type="ARBA" id="ARBA00022691"/>
    </source>
</evidence>
<dbReference type="EMBL" id="JAOQIO010000016">
    <property type="protein sequence ID" value="MCU6791886.1"/>
    <property type="molecule type" value="Genomic_DNA"/>
</dbReference>
<dbReference type="RefSeq" id="WP_262683323.1">
    <property type="nucleotide sequence ID" value="NZ_JAOQIO010000016.1"/>
</dbReference>
<evidence type="ECO:0000256" key="6">
    <source>
        <dbReference type="HAMAP-Rule" id="MF_00074"/>
    </source>
</evidence>
<comment type="caution">
    <text evidence="7">The sequence shown here is derived from an EMBL/GenBank/DDBJ whole genome shotgun (WGS) entry which is preliminary data.</text>
</comment>
<dbReference type="GO" id="GO:0032259">
    <property type="term" value="P:methylation"/>
    <property type="evidence" value="ECO:0007669"/>
    <property type="project" value="UniProtKB-KW"/>
</dbReference>
<name>A0ABT2UCJ1_9BACL</name>
<evidence type="ECO:0000313" key="7">
    <source>
        <dbReference type="EMBL" id="MCU6791886.1"/>
    </source>
</evidence>